<dbReference type="InterPro" id="IPR032675">
    <property type="entry name" value="LRR_dom_sf"/>
</dbReference>
<keyword evidence="5" id="KW-1185">Reference proteome</keyword>
<dbReference type="CDD" id="cd22159">
    <property type="entry name" value="F-box_AtTIR1-like"/>
    <property type="match status" value="1"/>
</dbReference>
<dbReference type="Pfam" id="PF25372">
    <property type="entry name" value="DUF7885"/>
    <property type="match status" value="1"/>
</dbReference>
<evidence type="ECO:0000313" key="5">
    <source>
        <dbReference type="Proteomes" id="UP000652761"/>
    </source>
</evidence>
<reference evidence="4" key="1">
    <citation type="submission" date="2017-07" db="EMBL/GenBank/DDBJ databases">
        <title>Taro Niue Genome Assembly and Annotation.</title>
        <authorList>
            <person name="Atibalentja N."/>
            <person name="Keating K."/>
            <person name="Fields C.J."/>
        </authorList>
    </citation>
    <scope>NUCLEOTIDE SEQUENCE</scope>
    <source>
        <strain evidence="4">Niue_2</strain>
        <tissue evidence="4">Leaf</tissue>
    </source>
</reference>
<dbReference type="Gene3D" id="1.20.1280.50">
    <property type="match status" value="1"/>
</dbReference>
<proteinExistence type="predicted"/>
<dbReference type="GO" id="GO:0031146">
    <property type="term" value="P:SCF-dependent proteasomal ubiquitin-dependent protein catabolic process"/>
    <property type="evidence" value="ECO:0007669"/>
    <property type="project" value="TreeGrafter"/>
</dbReference>
<dbReference type="PANTHER" id="PTHR13318">
    <property type="entry name" value="PARTNER OF PAIRED, ISOFORM B-RELATED"/>
    <property type="match status" value="1"/>
</dbReference>
<evidence type="ECO:0000256" key="1">
    <source>
        <dbReference type="SAM" id="MobiDB-lite"/>
    </source>
</evidence>
<evidence type="ECO:0008006" key="6">
    <source>
        <dbReference type="Google" id="ProtNLM"/>
    </source>
</evidence>
<dbReference type="SMART" id="SM00367">
    <property type="entry name" value="LRR_CC"/>
    <property type="match status" value="9"/>
</dbReference>
<dbReference type="OrthoDB" id="550575at2759"/>
<name>A0A843TSM0_COLES</name>
<feature type="domain" description="F-box/LRR-repeat protein 15-like leucin rich repeat" evidence="3">
    <location>
        <begin position="217"/>
        <end position="406"/>
    </location>
</feature>
<feature type="region of interest" description="Disordered" evidence="1">
    <location>
        <begin position="101"/>
        <end position="138"/>
    </location>
</feature>
<accession>A0A843TSM0</accession>
<feature type="domain" description="F-box" evidence="2">
    <location>
        <begin position="17"/>
        <end position="49"/>
    </location>
</feature>
<comment type="caution">
    <text evidence="4">The sequence shown here is derived from an EMBL/GenBank/DDBJ whole genome shotgun (WGS) entry which is preliminary data.</text>
</comment>
<dbReference type="FunFam" id="3.80.10.10:FF:000663">
    <property type="entry name" value="F-box/LRR-repeat protein 4"/>
    <property type="match status" value="1"/>
</dbReference>
<organism evidence="4 5">
    <name type="scientific">Colocasia esculenta</name>
    <name type="common">Wild taro</name>
    <name type="synonym">Arum esculentum</name>
    <dbReference type="NCBI Taxonomy" id="4460"/>
    <lineage>
        <taxon>Eukaryota</taxon>
        <taxon>Viridiplantae</taxon>
        <taxon>Streptophyta</taxon>
        <taxon>Embryophyta</taxon>
        <taxon>Tracheophyta</taxon>
        <taxon>Spermatophyta</taxon>
        <taxon>Magnoliopsida</taxon>
        <taxon>Liliopsida</taxon>
        <taxon>Araceae</taxon>
        <taxon>Aroideae</taxon>
        <taxon>Colocasieae</taxon>
        <taxon>Colocasia</taxon>
    </lineage>
</organism>
<dbReference type="Proteomes" id="UP000652761">
    <property type="component" value="Unassembled WGS sequence"/>
</dbReference>
<dbReference type="InterPro" id="IPR001810">
    <property type="entry name" value="F-box_dom"/>
</dbReference>
<dbReference type="Gene3D" id="3.80.10.10">
    <property type="entry name" value="Ribonuclease Inhibitor"/>
    <property type="match status" value="2"/>
</dbReference>
<dbReference type="InterPro" id="IPR036047">
    <property type="entry name" value="F-box-like_dom_sf"/>
</dbReference>
<dbReference type="SUPFAM" id="SSF52047">
    <property type="entry name" value="RNI-like"/>
    <property type="match status" value="2"/>
</dbReference>
<dbReference type="GO" id="GO:0019005">
    <property type="term" value="C:SCF ubiquitin ligase complex"/>
    <property type="evidence" value="ECO:0007669"/>
    <property type="project" value="TreeGrafter"/>
</dbReference>
<dbReference type="InterPro" id="IPR006553">
    <property type="entry name" value="Leu-rich_rpt_Cys-con_subtyp"/>
</dbReference>
<dbReference type="EMBL" id="NMUH01000129">
    <property type="protein sequence ID" value="MQL72443.1"/>
    <property type="molecule type" value="Genomic_DNA"/>
</dbReference>
<dbReference type="SUPFAM" id="SSF81383">
    <property type="entry name" value="F-box domain"/>
    <property type="match status" value="1"/>
</dbReference>
<dbReference type="InterPro" id="IPR057207">
    <property type="entry name" value="FBXL15_LRR"/>
</dbReference>
<dbReference type="Pfam" id="PF12937">
    <property type="entry name" value="F-box-like"/>
    <property type="match status" value="1"/>
</dbReference>
<evidence type="ECO:0000259" key="2">
    <source>
        <dbReference type="Pfam" id="PF12937"/>
    </source>
</evidence>
<gene>
    <name evidence="4" type="ORF">Taro_004744</name>
</gene>
<dbReference type="AlphaFoldDB" id="A0A843TSM0"/>
<evidence type="ECO:0000259" key="3">
    <source>
        <dbReference type="Pfam" id="PF25372"/>
    </source>
</evidence>
<protein>
    <recommendedName>
        <fullName evidence="6">F-box domain-containing protein</fullName>
    </recommendedName>
</protein>
<evidence type="ECO:0000313" key="4">
    <source>
        <dbReference type="EMBL" id="MQL72443.1"/>
    </source>
</evidence>
<dbReference type="FunFam" id="1.20.1280.50:FF:000023">
    <property type="entry name" value="F-box/LRR-repeat protein 4"/>
    <property type="match status" value="1"/>
</dbReference>
<sequence length="471" mass="50977">MAAAMRRGRRDLINGMLPDELLIDIFGHLECSKSSRDACALVCHRWHSLERASRRSVRMGASGNADQLARLLVDRFPSLCSIFVDERLPAALCPQIRFPGSPASSGRKPRARKALAKSGTDVHGTVLSSESEEMDSDRSSLSDAGLTVVSRGCQKLEKLSLIWCSSITSLGLQSVAANCSILRSLDLQVYYLLYVLLEEFCISATDDALEAIGSFSSSLELLALYSFQKFTDKGLTAIGEGCKRLKNLMLSDCYFLTDKSLLAIASGCTELTHLEINGCHNIAVAEEVRSSMETSFQIGDKGIISVGEHCKRLVDLSLRFCDRVGDDALVAISRGCSLQSLNVSGCHKITDVGLTAVARGCPELVFLDVSVLQNLSDMALEEVGQSCPLLKDIVLSHCPQVTDTGLAHLANGCAQLQSCQMVYCPHITSAGVATVVSVCTSIKKVLIEKWKVSQRTRRKGASVLSFLCVDL</sequence>